<organism evidence="2 3">
    <name type="scientific">Tritrichomonas foetus</name>
    <dbReference type="NCBI Taxonomy" id="1144522"/>
    <lineage>
        <taxon>Eukaryota</taxon>
        <taxon>Metamonada</taxon>
        <taxon>Parabasalia</taxon>
        <taxon>Tritrichomonadida</taxon>
        <taxon>Tritrichomonadidae</taxon>
        <taxon>Tritrichomonas</taxon>
    </lineage>
</organism>
<dbReference type="OrthoDB" id="10580419at2759"/>
<gene>
    <name evidence="2" type="ORF">TRFO_13282</name>
</gene>
<feature type="compositionally biased region" description="Basic and acidic residues" evidence="1">
    <location>
        <begin position="172"/>
        <end position="182"/>
    </location>
</feature>
<accession>A0A1J4L2Y6</accession>
<feature type="region of interest" description="Disordered" evidence="1">
    <location>
        <begin position="162"/>
        <end position="183"/>
    </location>
</feature>
<dbReference type="RefSeq" id="XP_068369413.1">
    <property type="nucleotide sequence ID" value="XM_068497149.1"/>
</dbReference>
<sequence length="220" mass="25514">MLNLPELRTLQEVREEYLRHNEPISYPIPTDINSLEPSELNRLYTMVSTSDGTIHNKYLRDLQSHLDSLPPRPQRRMKSIIEPNINLNSNSSDKNKLPRSRLIDQFYSHQLPGIEHTSIDNIRKLIQNQKNLRDSAINGTELLKIATKKLVEAFPDISHHGIGLSSSSQHSYQDDDQNRDSVTRIPKCPQKYMESSIAIVLEHTEHITLDIQRQEFQEEE</sequence>
<reference evidence="2" key="1">
    <citation type="submission" date="2016-10" db="EMBL/GenBank/DDBJ databases">
        <authorList>
            <person name="Benchimol M."/>
            <person name="Almeida L.G."/>
            <person name="Vasconcelos A.T."/>
            <person name="Perreira-Neves A."/>
            <person name="Rosa I.A."/>
            <person name="Tasca T."/>
            <person name="Bogo M.R."/>
            <person name="de Souza W."/>
        </authorList>
    </citation>
    <scope>NUCLEOTIDE SEQUENCE [LARGE SCALE GENOMIC DNA]</scope>
    <source>
        <strain evidence="2">K</strain>
    </source>
</reference>
<evidence type="ECO:0000313" key="3">
    <source>
        <dbReference type="Proteomes" id="UP000179807"/>
    </source>
</evidence>
<evidence type="ECO:0000313" key="2">
    <source>
        <dbReference type="EMBL" id="OHT16277.1"/>
    </source>
</evidence>
<feature type="compositionally biased region" description="Low complexity" evidence="1">
    <location>
        <begin position="162"/>
        <end position="171"/>
    </location>
</feature>
<proteinExistence type="predicted"/>
<protein>
    <submittedName>
        <fullName evidence="2">Uncharacterized protein</fullName>
    </submittedName>
</protein>
<evidence type="ECO:0000256" key="1">
    <source>
        <dbReference type="SAM" id="MobiDB-lite"/>
    </source>
</evidence>
<keyword evidence="3" id="KW-1185">Reference proteome</keyword>
<comment type="caution">
    <text evidence="2">The sequence shown here is derived from an EMBL/GenBank/DDBJ whole genome shotgun (WGS) entry which is preliminary data.</text>
</comment>
<dbReference type="Proteomes" id="UP000179807">
    <property type="component" value="Unassembled WGS sequence"/>
</dbReference>
<dbReference type="EMBL" id="MLAK01000123">
    <property type="protein sequence ID" value="OHT16277.1"/>
    <property type="molecule type" value="Genomic_DNA"/>
</dbReference>
<name>A0A1J4L2Y6_9EUKA</name>
<dbReference type="AlphaFoldDB" id="A0A1J4L2Y6"/>
<dbReference type="GeneID" id="94831853"/>
<dbReference type="VEuPathDB" id="TrichDB:TRFO_13282"/>